<reference evidence="2 3" key="1">
    <citation type="submission" date="2019-03" db="EMBL/GenBank/DDBJ databases">
        <title>First draft genome of Liparis tanakae, snailfish: a comprehensive survey of snailfish specific genes.</title>
        <authorList>
            <person name="Kim W."/>
            <person name="Song I."/>
            <person name="Jeong J.-H."/>
            <person name="Kim D."/>
            <person name="Kim S."/>
            <person name="Ryu S."/>
            <person name="Song J.Y."/>
            <person name="Lee S.K."/>
        </authorList>
    </citation>
    <scope>NUCLEOTIDE SEQUENCE [LARGE SCALE GENOMIC DNA]</scope>
    <source>
        <tissue evidence="2">Muscle</tissue>
    </source>
</reference>
<comment type="caution">
    <text evidence="2">The sequence shown here is derived from an EMBL/GenBank/DDBJ whole genome shotgun (WGS) entry which is preliminary data.</text>
</comment>
<evidence type="ECO:0000256" key="1">
    <source>
        <dbReference type="SAM" id="MobiDB-lite"/>
    </source>
</evidence>
<dbReference type="Proteomes" id="UP000314294">
    <property type="component" value="Unassembled WGS sequence"/>
</dbReference>
<evidence type="ECO:0000313" key="2">
    <source>
        <dbReference type="EMBL" id="TNN30852.1"/>
    </source>
</evidence>
<name>A0A4Z2ERC9_9TELE</name>
<dbReference type="AlphaFoldDB" id="A0A4Z2ERC9"/>
<accession>A0A4Z2ERC9</accession>
<proteinExistence type="predicted"/>
<protein>
    <submittedName>
        <fullName evidence="2">Uncharacterized protein</fullName>
    </submittedName>
</protein>
<organism evidence="2 3">
    <name type="scientific">Liparis tanakae</name>
    <name type="common">Tanaka's snailfish</name>
    <dbReference type="NCBI Taxonomy" id="230148"/>
    <lineage>
        <taxon>Eukaryota</taxon>
        <taxon>Metazoa</taxon>
        <taxon>Chordata</taxon>
        <taxon>Craniata</taxon>
        <taxon>Vertebrata</taxon>
        <taxon>Euteleostomi</taxon>
        <taxon>Actinopterygii</taxon>
        <taxon>Neopterygii</taxon>
        <taxon>Teleostei</taxon>
        <taxon>Neoteleostei</taxon>
        <taxon>Acanthomorphata</taxon>
        <taxon>Eupercaria</taxon>
        <taxon>Perciformes</taxon>
        <taxon>Cottioidei</taxon>
        <taxon>Cottales</taxon>
        <taxon>Liparidae</taxon>
        <taxon>Liparis</taxon>
    </lineage>
</organism>
<sequence length="110" mass="11398">MSYSCSTVCLVSASYGTILAMKRLPVAFSRHSRITPNRPLDPSPGRPNGVRRPEGVARPEGVTRPVGVLRLSAPCSIGVKLCTTTTTGGETTAGAGTVTGVMAVVRVDVD</sequence>
<evidence type="ECO:0000313" key="3">
    <source>
        <dbReference type="Proteomes" id="UP000314294"/>
    </source>
</evidence>
<feature type="region of interest" description="Disordered" evidence="1">
    <location>
        <begin position="31"/>
        <end position="62"/>
    </location>
</feature>
<gene>
    <name evidence="2" type="ORF">EYF80_058995</name>
</gene>
<keyword evidence="3" id="KW-1185">Reference proteome</keyword>
<dbReference type="EMBL" id="SRLO01004046">
    <property type="protein sequence ID" value="TNN30852.1"/>
    <property type="molecule type" value="Genomic_DNA"/>
</dbReference>